<sequence length="163" mass="18237">MSVQTIIQSLERLVSVHEALLAISQEKTEIVKVGSIDKLQALLVKERKQIRLLEQVEAKRQESAEAWAKSRAIAVEQATITTMLETIEDAAEQEALADITTKLTNLITKLKQQEQLNQALLNQSMQFVQLSLDMLNPSINNLNYGNKSKDKGDTSRSLFDSQA</sequence>
<comment type="caution">
    <text evidence="4">The sequence shown here is derived from an EMBL/GenBank/DDBJ whole genome shotgun (WGS) entry which is preliminary data.</text>
</comment>
<dbReference type="Gene3D" id="1.20.58.300">
    <property type="entry name" value="FlgN-like"/>
    <property type="match status" value="1"/>
</dbReference>
<feature type="region of interest" description="Disordered" evidence="3">
    <location>
        <begin position="143"/>
        <end position="163"/>
    </location>
</feature>
<reference evidence="5" key="1">
    <citation type="submission" date="2017-11" db="EMBL/GenBank/DDBJ databases">
        <authorList>
            <person name="Zhu W."/>
        </authorList>
    </citation>
    <scope>NUCLEOTIDE SEQUENCE [LARGE SCALE GENOMIC DNA]</scope>
    <source>
        <strain evidence="5">CAU 1051</strain>
    </source>
</reference>
<name>A0A3D8PHX7_9BACI</name>
<dbReference type="SUPFAM" id="SSF140566">
    <property type="entry name" value="FlgN-like"/>
    <property type="match status" value="1"/>
</dbReference>
<keyword evidence="4" id="KW-0966">Cell projection</keyword>
<evidence type="ECO:0000256" key="3">
    <source>
        <dbReference type="SAM" id="MobiDB-lite"/>
    </source>
</evidence>
<dbReference type="GO" id="GO:0044780">
    <property type="term" value="P:bacterial-type flagellum assembly"/>
    <property type="evidence" value="ECO:0007669"/>
    <property type="project" value="InterPro"/>
</dbReference>
<dbReference type="Pfam" id="PF05130">
    <property type="entry name" value="FlgN"/>
    <property type="match status" value="1"/>
</dbReference>
<accession>A0A3D8PHX7</accession>
<dbReference type="OrthoDB" id="2381500at2"/>
<dbReference type="AlphaFoldDB" id="A0A3D8PHX7"/>
<dbReference type="RefSeq" id="WP_115751226.1">
    <property type="nucleotide sequence ID" value="NZ_PIOD01000025.1"/>
</dbReference>
<dbReference type="Proteomes" id="UP000256520">
    <property type="component" value="Unassembled WGS sequence"/>
</dbReference>
<proteinExistence type="predicted"/>
<dbReference type="EMBL" id="PIOD01000025">
    <property type="protein sequence ID" value="RDW15664.1"/>
    <property type="molecule type" value="Genomic_DNA"/>
</dbReference>
<keyword evidence="4" id="KW-0282">Flagellum</keyword>
<keyword evidence="1" id="KW-1005">Bacterial flagellum biogenesis</keyword>
<organism evidence="4 5">
    <name type="scientific">Oceanobacillus chungangensis</name>
    <dbReference type="NCBI Taxonomy" id="1229152"/>
    <lineage>
        <taxon>Bacteria</taxon>
        <taxon>Bacillati</taxon>
        <taxon>Bacillota</taxon>
        <taxon>Bacilli</taxon>
        <taxon>Bacillales</taxon>
        <taxon>Bacillaceae</taxon>
        <taxon>Oceanobacillus</taxon>
    </lineage>
</organism>
<protein>
    <submittedName>
        <fullName evidence="4">Flagellar protein FlgN</fullName>
    </submittedName>
</protein>
<feature type="coiled-coil region" evidence="2">
    <location>
        <begin position="96"/>
        <end position="123"/>
    </location>
</feature>
<evidence type="ECO:0000313" key="5">
    <source>
        <dbReference type="Proteomes" id="UP000256520"/>
    </source>
</evidence>
<evidence type="ECO:0000313" key="4">
    <source>
        <dbReference type="EMBL" id="RDW15664.1"/>
    </source>
</evidence>
<gene>
    <name evidence="4" type="ORF">CWR45_17990</name>
</gene>
<keyword evidence="4" id="KW-0969">Cilium</keyword>
<evidence type="ECO:0000256" key="1">
    <source>
        <dbReference type="ARBA" id="ARBA00022795"/>
    </source>
</evidence>
<evidence type="ECO:0000256" key="2">
    <source>
        <dbReference type="SAM" id="Coils"/>
    </source>
</evidence>
<keyword evidence="5" id="KW-1185">Reference proteome</keyword>
<keyword evidence="2" id="KW-0175">Coiled coil</keyword>
<dbReference type="InterPro" id="IPR036679">
    <property type="entry name" value="FlgN-like_sf"/>
</dbReference>
<dbReference type="InterPro" id="IPR007809">
    <property type="entry name" value="FlgN-like"/>
</dbReference>